<dbReference type="OrthoDB" id="10062838at2759"/>
<accession>A0A0C3BAC6</accession>
<organism evidence="2 3">
    <name type="scientific">Serendipita vermifera MAFF 305830</name>
    <dbReference type="NCBI Taxonomy" id="933852"/>
    <lineage>
        <taxon>Eukaryota</taxon>
        <taxon>Fungi</taxon>
        <taxon>Dikarya</taxon>
        <taxon>Basidiomycota</taxon>
        <taxon>Agaricomycotina</taxon>
        <taxon>Agaricomycetes</taxon>
        <taxon>Sebacinales</taxon>
        <taxon>Serendipitaceae</taxon>
        <taxon>Serendipita</taxon>
    </lineage>
</organism>
<keyword evidence="1" id="KW-0472">Membrane</keyword>
<reference evidence="2 3" key="1">
    <citation type="submission" date="2014-04" db="EMBL/GenBank/DDBJ databases">
        <authorList>
            <consortium name="DOE Joint Genome Institute"/>
            <person name="Kuo A."/>
            <person name="Zuccaro A."/>
            <person name="Kohler A."/>
            <person name="Nagy L.G."/>
            <person name="Floudas D."/>
            <person name="Copeland A."/>
            <person name="Barry K.W."/>
            <person name="Cichocki N."/>
            <person name="Veneault-Fourrey C."/>
            <person name="LaButti K."/>
            <person name="Lindquist E.A."/>
            <person name="Lipzen A."/>
            <person name="Lundell T."/>
            <person name="Morin E."/>
            <person name="Murat C."/>
            <person name="Sun H."/>
            <person name="Tunlid A."/>
            <person name="Henrissat B."/>
            <person name="Grigoriev I.V."/>
            <person name="Hibbett D.S."/>
            <person name="Martin F."/>
            <person name="Nordberg H.P."/>
            <person name="Cantor M.N."/>
            <person name="Hua S.X."/>
        </authorList>
    </citation>
    <scope>NUCLEOTIDE SEQUENCE [LARGE SCALE GENOMIC DNA]</scope>
    <source>
        <strain evidence="2 3">MAFF 305830</strain>
    </source>
</reference>
<dbReference type="InterPro" id="IPR026505">
    <property type="entry name" value="Solute_c_fam_35_mem_F3/F4"/>
</dbReference>
<feature type="transmembrane region" description="Helical" evidence="1">
    <location>
        <begin position="211"/>
        <end position="229"/>
    </location>
</feature>
<reference evidence="3" key="2">
    <citation type="submission" date="2015-01" db="EMBL/GenBank/DDBJ databases">
        <title>Evolutionary Origins and Diversification of the Mycorrhizal Mutualists.</title>
        <authorList>
            <consortium name="DOE Joint Genome Institute"/>
            <consortium name="Mycorrhizal Genomics Consortium"/>
            <person name="Kohler A."/>
            <person name="Kuo A."/>
            <person name="Nagy L.G."/>
            <person name="Floudas D."/>
            <person name="Copeland A."/>
            <person name="Barry K.W."/>
            <person name="Cichocki N."/>
            <person name="Veneault-Fourrey C."/>
            <person name="LaButti K."/>
            <person name="Lindquist E.A."/>
            <person name="Lipzen A."/>
            <person name="Lundell T."/>
            <person name="Morin E."/>
            <person name="Murat C."/>
            <person name="Riley R."/>
            <person name="Ohm R."/>
            <person name="Sun H."/>
            <person name="Tunlid A."/>
            <person name="Henrissat B."/>
            <person name="Grigoriev I.V."/>
            <person name="Hibbett D.S."/>
            <person name="Martin F."/>
        </authorList>
    </citation>
    <scope>NUCLEOTIDE SEQUENCE [LARGE SCALE GENOMIC DNA]</scope>
    <source>
        <strain evidence="3">MAFF 305830</strain>
    </source>
</reference>
<feature type="transmembrane region" description="Helical" evidence="1">
    <location>
        <begin position="379"/>
        <end position="402"/>
    </location>
</feature>
<dbReference type="EMBL" id="KN824293">
    <property type="protein sequence ID" value="KIM28411.1"/>
    <property type="molecule type" value="Genomic_DNA"/>
</dbReference>
<dbReference type="STRING" id="933852.A0A0C3BAC6"/>
<evidence type="ECO:0000313" key="3">
    <source>
        <dbReference type="Proteomes" id="UP000054097"/>
    </source>
</evidence>
<feature type="transmembrane region" description="Helical" evidence="1">
    <location>
        <begin position="131"/>
        <end position="151"/>
    </location>
</feature>
<keyword evidence="3" id="KW-1185">Reference proteome</keyword>
<name>A0A0C3BAC6_SERVB</name>
<evidence type="ECO:0000256" key="1">
    <source>
        <dbReference type="SAM" id="Phobius"/>
    </source>
</evidence>
<feature type="transmembrane region" description="Helical" evidence="1">
    <location>
        <begin position="36"/>
        <end position="59"/>
    </location>
</feature>
<dbReference type="PANTHER" id="PTHR19346:SF4">
    <property type="entry name" value="SUGAR PHOSPHATE TRANSPORTER DOMAIN-CONTAINING PROTEIN"/>
    <property type="match status" value="1"/>
</dbReference>
<sequence>MSRRNSGSPVSARRDTSTIRLQTASLHSSTSHHPSLGGVAAVSLFIVILIAFVVQSAVTQHVQTTLHFRRPFLLFYIGHSSFSLIFPLHVAYLSCTTSHTPKYYFRLAMATLRSHFSIPSSSSNPLLHKRILGTLFILTIGMSLPGLLWYIAVTLAPISDVTALWNCSAFWAYLLSVYFLHPQGAPAHSGQSASSIEQRQAWWKRLEPRKLLAVAMACIGVAVVVYSGTDDTKAPEERFQRKPAEIPSAPLAGDLLTLLASVIYATVQVLYKKYISLPNEPTEADAVSSPLETYRPIAITEDVEGAVPVPTQDEEDELSLIEETLGPAPERAEALPFGLYPNFITSLVGVTTILIAWPLPLFLSTPSTQSMTDAPSPSLQITLSIMAIALSGLAWNAGYLVLLGIWGPVITSVGNLLTIVLMLIVESIFVESAPTPNLAGVIGCGMIAGGFAVLVWEVVGPGRRTSN</sequence>
<feature type="transmembrane region" description="Helical" evidence="1">
    <location>
        <begin position="249"/>
        <end position="271"/>
    </location>
</feature>
<dbReference type="HOGENOM" id="CLU_025401_1_0_1"/>
<dbReference type="PANTHER" id="PTHR19346">
    <property type="entry name" value="SUGAR PHOSPHATE TRANSPORTER DOMAIN-CONTAINING PROTEIN"/>
    <property type="match status" value="1"/>
</dbReference>
<feature type="transmembrane region" description="Helical" evidence="1">
    <location>
        <begin position="339"/>
        <end position="359"/>
    </location>
</feature>
<keyword evidence="1" id="KW-0812">Transmembrane</keyword>
<feature type="transmembrane region" description="Helical" evidence="1">
    <location>
        <begin position="409"/>
        <end position="430"/>
    </location>
</feature>
<feature type="transmembrane region" description="Helical" evidence="1">
    <location>
        <begin position="71"/>
        <end position="91"/>
    </location>
</feature>
<feature type="transmembrane region" description="Helical" evidence="1">
    <location>
        <begin position="436"/>
        <end position="459"/>
    </location>
</feature>
<proteinExistence type="predicted"/>
<keyword evidence="1" id="KW-1133">Transmembrane helix</keyword>
<evidence type="ECO:0000313" key="2">
    <source>
        <dbReference type="EMBL" id="KIM28411.1"/>
    </source>
</evidence>
<dbReference type="Proteomes" id="UP000054097">
    <property type="component" value="Unassembled WGS sequence"/>
</dbReference>
<dbReference type="AlphaFoldDB" id="A0A0C3BAC6"/>
<evidence type="ECO:0008006" key="4">
    <source>
        <dbReference type="Google" id="ProtNLM"/>
    </source>
</evidence>
<protein>
    <recommendedName>
        <fullName evidence="4">EamA domain-containing protein</fullName>
    </recommendedName>
</protein>
<gene>
    <name evidence="2" type="ORF">M408DRAFT_69793</name>
</gene>